<dbReference type="AlphaFoldDB" id="A0A7C9USQ8"/>
<protein>
    <submittedName>
        <fullName evidence="1">Uncharacterized protein</fullName>
    </submittedName>
</protein>
<dbReference type="Proteomes" id="UP000480684">
    <property type="component" value="Unassembled WGS sequence"/>
</dbReference>
<organism evidence="1 2">
    <name type="scientific">Magnetospirillum aberrantis SpK</name>
    <dbReference type="NCBI Taxonomy" id="908842"/>
    <lineage>
        <taxon>Bacteria</taxon>
        <taxon>Pseudomonadati</taxon>
        <taxon>Pseudomonadota</taxon>
        <taxon>Alphaproteobacteria</taxon>
        <taxon>Rhodospirillales</taxon>
        <taxon>Rhodospirillaceae</taxon>
        <taxon>Magnetospirillum</taxon>
    </lineage>
</organism>
<keyword evidence="2" id="KW-1185">Reference proteome</keyword>
<evidence type="ECO:0000313" key="2">
    <source>
        <dbReference type="Proteomes" id="UP000480684"/>
    </source>
</evidence>
<evidence type="ECO:0000313" key="1">
    <source>
        <dbReference type="EMBL" id="NFV79447.1"/>
    </source>
</evidence>
<dbReference type="EMBL" id="JAAIYP010000028">
    <property type="protein sequence ID" value="NFV79447.1"/>
    <property type="molecule type" value="Genomic_DNA"/>
</dbReference>
<comment type="caution">
    <text evidence="1">The sequence shown here is derived from an EMBL/GenBank/DDBJ whole genome shotgun (WGS) entry which is preliminary data.</text>
</comment>
<sequence length="64" mass="6950">MLTIPTDPDLDNRLTRVARALGKSPEHCALAALKAWLCDHEEAMATSQRLGGDGVARPPADFYD</sequence>
<proteinExistence type="predicted"/>
<accession>A0A7C9USQ8</accession>
<gene>
    <name evidence="1" type="ORF">G4223_04905</name>
</gene>
<name>A0A7C9USQ8_9PROT</name>
<reference evidence="1 2" key="1">
    <citation type="submission" date="2020-02" db="EMBL/GenBank/DDBJ databases">
        <authorList>
            <person name="Dziuba M."/>
            <person name="Kuznetsov B."/>
            <person name="Mardanov A."/>
            <person name="Ravin N."/>
            <person name="Grouzdev D."/>
        </authorList>
    </citation>
    <scope>NUCLEOTIDE SEQUENCE [LARGE SCALE GENOMIC DNA]</scope>
    <source>
        <strain evidence="1 2">SpK</strain>
    </source>
</reference>